<protein>
    <recommendedName>
        <fullName evidence="1">Reverse transcriptase domain-containing protein</fullName>
    </recommendedName>
</protein>
<dbReference type="InterPro" id="IPR000477">
    <property type="entry name" value="RT_dom"/>
</dbReference>
<dbReference type="InterPro" id="IPR026960">
    <property type="entry name" value="RVT-Znf"/>
</dbReference>
<dbReference type="AlphaFoldDB" id="A0A438E995"/>
<proteinExistence type="predicted"/>
<evidence type="ECO:0000259" key="1">
    <source>
        <dbReference type="PROSITE" id="PS50878"/>
    </source>
</evidence>
<feature type="domain" description="Reverse transcriptase" evidence="1">
    <location>
        <begin position="1"/>
        <end position="90"/>
    </location>
</feature>
<reference evidence="2 3" key="1">
    <citation type="journal article" date="2018" name="PLoS Genet.">
        <title>Population sequencing reveals clonal diversity and ancestral inbreeding in the grapevine cultivar Chardonnay.</title>
        <authorList>
            <person name="Roach M.J."/>
            <person name="Johnson D.L."/>
            <person name="Bohlmann J."/>
            <person name="van Vuuren H.J."/>
            <person name="Jones S.J."/>
            <person name="Pretorius I.S."/>
            <person name="Schmidt S.A."/>
            <person name="Borneman A.R."/>
        </authorList>
    </citation>
    <scope>NUCLEOTIDE SEQUENCE [LARGE SCALE GENOMIC DNA]</scope>
    <source>
        <strain evidence="3">cv. Chardonnay</strain>
        <tissue evidence="2">Leaf</tissue>
    </source>
</reference>
<sequence>MRVKGRSEEGVQISHLLFADDTLVFCQASQDHLTYLSWLLMWFEAVLGLRINLEKSELIPIGRVENINDLALDFGCKVGSLPSTYLGLPLGALFKSVTMWDGVEERFRRREVWGRKRGMVLSGSERGAWCRALERNKDGLGFCEPLDFIPCRKREWRIFGTPWLRGVGGIGILVFQEPSMIGRWKRQKDSWSGFMGRECLEICIWNVWVQPKISFFAWEATWGKALTLDLIQKRGWVLANRCFMCLEKEETIDHLPLHCIKTRVLWDLLFNLFGLSWVLPSSVRETLLGWYGSFVGEKRKKVWRTAPLYIFWTVWKARNRLAFKDNVLSIQRLK</sequence>
<organism evidence="2 3">
    <name type="scientific">Vitis vinifera</name>
    <name type="common">Grape</name>
    <dbReference type="NCBI Taxonomy" id="29760"/>
    <lineage>
        <taxon>Eukaryota</taxon>
        <taxon>Viridiplantae</taxon>
        <taxon>Streptophyta</taxon>
        <taxon>Embryophyta</taxon>
        <taxon>Tracheophyta</taxon>
        <taxon>Spermatophyta</taxon>
        <taxon>Magnoliopsida</taxon>
        <taxon>eudicotyledons</taxon>
        <taxon>Gunneridae</taxon>
        <taxon>Pentapetalae</taxon>
        <taxon>rosids</taxon>
        <taxon>Vitales</taxon>
        <taxon>Vitaceae</taxon>
        <taxon>Viteae</taxon>
        <taxon>Vitis</taxon>
    </lineage>
</organism>
<comment type="caution">
    <text evidence="2">The sequence shown here is derived from an EMBL/GenBank/DDBJ whole genome shotgun (WGS) entry which is preliminary data.</text>
</comment>
<dbReference type="PANTHER" id="PTHR33116">
    <property type="entry name" value="REVERSE TRANSCRIPTASE ZINC-BINDING DOMAIN-CONTAINING PROTEIN-RELATED-RELATED"/>
    <property type="match status" value="1"/>
</dbReference>
<evidence type="ECO:0000313" key="2">
    <source>
        <dbReference type="EMBL" id="RVW44335.1"/>
    </source>
</evidence>
<dbReference type="EMBL" id="QGNW01001357">
    <property type="protein sequence ID" value="RVW44335.1"/>
    <property type="molecule type" value="Genomic_DNA"/>
</dbReference>
<dbReference type="Proteomes" id="UP000288805">
    <property type="component" value="Unassembled WGS sequence"/>
</dbReference>
<name>A0A438E995_VITVI</name>
<accession>A0A438E995</accession>
<gene>
    <name evidence="2" type="ORF">CK203_071086</name>
</gene>
<dbReference type="Pfam" id="PF13966">
    <property type="entry name" value="zf-RVT"/>
    <property type="match status" value="1"/>
</dbReference>
<dbReference type="PANTHER" id="PTHR33116:SF78">
    <property type="entry name" value="OS12G0587133 PROTEIN"/>
    <property type="match status" value="1"/>
</dbReference>
<dbReference type="PROSITE" id="PS50878">
    <property type="entry name" value="RT_POL"/>
    <property type="match status" value="1"/>
</dbReference>
<evidence type="ECO:0000313" key="3">
    <source>
        <dbReference type="Proteomes" id="UP000288805"/>
    </source>
</evidence>